<name>A0AAW1XK94_RUBAR</name>
<reference evidence="1 2" key="1">
    <citation type="journal article" date="2023" name="G3 (Bethesda)">
        <title>A chromosome-length genome assembly and annotation of blackberry (Rubus argutus, cv. 'Hillquist').</title>
        <authorList>
            <person name="Bruna T."/>
            <person name="Aryal R."/>
            <person name="Dudchenko O."/>
            <person name="Sargent D.J."/>
            <person name="Mead D."/>
            <person name="Buti M."/>
            <person name="Cavallini A."/>
            <person name="Hytonen T."/>
            <person name="Andres J."/>
            <person name="Pham M."/>
            <person name="Weisz D."/>
            <person name="Mascagni F."/>
            <person name="Usai G."/>
            <person name="Natali L."/>
            <person name="Bassil N."/>
            <person name="Fernandez G.E."/>
            <person name="Lomsadze A."/>
            <person name="Armour M."/>
            <person name="Olukolu B."/>
            <person name="Poorten T."/>
            <person name="Britton C."/>
            <person name="Davik J."/>
            <person name="Ashrafi H."/>
            <person name="Aiden E.L."/>
            <person name="Borodovsky M."/>
            <person name="Worthington M."/>
        </authorList>
    </citation>
    <scope>NUCLEOTIDE SEQUENCE [LARGE SCALE GENOMIC DNA]</scope>
    <source>
        <strain evidence="1">PI 553951</strain>
    </source>
</reference>
<dbReference type="AlphaFoldDB" id="A0AAW1XK94"/>
<dbReference type="Proteomes" id="UP001457282">
    <property type="component" value="Unassembled WGS sequence"/>
</dbReference>
<dbReference type="EMBL" id="JBEDUW010000003">
    <property type="protein sequence ID" value="KAK9937231.1"/>
    <property type="molecule type" value="Genomic_DNA"/>
</dbReference>
<sequence>MVGGFSHCGGSLFSAPRLCSFESGRMVHLHGRLLLHELQPFQCLGPMMWQQTMWWKIQAPMRRFLRFPSLVESSGKLLLVAAVRERAG</sequence>
<keyword evidence="2" id="KW-1185">Reference proteome</keyword>
<gene>
    <name evidence="1" type="ORF">M0R45_014034</name>
</gene>
<comment type="caution">
    <text evidence="1">The sequence shown here is derived from an EMBL/GenBank/DDBJ whole genome shotgun (WGS) entry which is preliminary data.</text>
</comment>
<evidence type="ECO:0000313" key="1">
    <source>
        <dbReference type="EMBL" id="KAK9937231.1"/>
    </source>
</evidence>
<evidence type="ECO:0000313" key="2">
    <source>
        <dbReference type="Proteomes" id="UP001457282"/>
    </source>
</evidence>
<accession>A0AAW1XK94</accession>
<proteinExistence type="predicted"/>
<organism evidence="1 2">
    <name type="scientific">Rubus argutus</name>
    <name type="common">Southern blackberry</name>
    <dbReference type="NCBI Taxonomy" id="59490"/>
    <lineage>
        <taxon>Eukaryota</taxon>
        <taxon>Viridiplantae</taxon>
        <taxon>Streptophyta</taxon>
        <taxon>Embryophyta</taxon>
        <taxon>Tracheophyta</taxon>
        <taxon>Spermatophyta</taxon>
        <taxon>Magnoliopsida</taxon>
        <taxon>eudicotyledons</taxon>
        <taxon>Gunneridae</taxon>
        <taxon>Pentapetalae</taxon>
        <taxon>rosids</taxon>
        <taxon>fabids</taxon>
        <taxon>Rosales</taxon>
        <taxon>Rosaceae</taxon>
        <taxon>Rosoideae</taxon>
        <taxon>Rosoideae incertae sedis</taxon>
        <taxon>Rubus</taxon>
    </lineage>
</organism>
<protein>
    <submittedName>
        <fullName evidence="1">Uncharacterized protein</fullName>
    </submittedName>
</protein>